<dbReference type="InterPro" id="IPR045851">
    <property type="entry name" value="AMP-bd_C_sf"/>
</dbReference>
<evidence type="ECO:0000256" key="1">
    <source>
        <dbReference type="ARBA" id="ARBA00006432"/>
    </source>
</evidence>
<dbReference type="PANTHER" id="PTHR22754">
    <property type="entry name" value="DISCO-INTERACTING PROTEIN 2 DIP2 -RELATED"/>
    <property type="match status" value="1"/>
</dbReference>
<dbReference type="SUPFAM" id="SSF56801">
    <property type="entry name" value="Acetyl-CoA synthetase-like"/>
    <property type="match status" value="1"/>
</dbReference>
<evidence type="ECO:0008006" key="5">
    <source>
        <dbReference type="Google" id="ProtNLM"/>
    </source>
</evidence>
<feature type="region of interest" description="Disordered" evidence="2">
    <location>
        <begin position="88"/>
        <end position="122"/>
    </location>
</feature>
<dbReference type="EMBL" id="CP110636">
    <property type="protein sequence ID" value="UZJ32114.1"/>
    <property type="molecule type" value="Genomic_DNA"/>
</dbReference>
<evidence type="ECO:0000313" key="4">
    <source>
        <dbReference type="Proteomes" id="UP001164959"/>
    </source>
</evidence>
<name>A0ABY6PE30_9ACTN</name>
<dbReference type="Proteomes" id="UP001164959">
    <property type="component" value="Chromosome"/>
</dbReference>
<reference evidence="3" key="1">
    <citation type="submission" date="2022-11" db="EMBL/GenBank/DDBJ databases">
        <title>Identification and genomic analyses of a novel endophytic actinobacterium Streptomyces endophytica sp. nov. with potential for biocontrol of Yam anthracnose.</title>
        <authorList>
            <person name="Huang X."/>
        </authorList>
    </citation>
    <scope>NUCLEOTIDE SEQUENCE</scope>
    <source>
        <strain evidence="3">HNM0140</strain>
    </source>
</reference>
<evidence type="ECO:0000256" key="2">
    <source>
        <dbReference type="SAM" id="MobiDB-lite"/>
    </source>
</evidence>
<organism evidence="3 4">
    <name type="scientific">Streptomyces endophytica</name>
    <dbReference type="NCBI Taxonomy" id="2991496"/>
    <lineage>
        <taxon>Bacteria</taxon>
        <taxon>Bacillati</taxon>
        <taxon>Actinomycetota</taxon>
        <taxon>Actinomycetes</taxon>
        <taxon>Kitasatosporales</taxon>
        <taxon>Streptomycetaceae</taxon>
        <taxon>Streptomyces</taxon>
    </lineage>
</organism>
<dbReference type="RefSeq" id="WP_265363398.1">
    <property type="nucleotide sequence ID" value="NZ_CP110636.1"/>
</dbReference>
<accession>A0ABY6PE30</accession>
<evidence type="ECO:0000313" key="3">
    <source>
        <dbReference type="EMBL" id="UZJ32114.1"/>
    </source>
</evidence>
<dbReference type="Gene3D" id="3.30.300.30">
    <property type="match status" value="1"/>
</dbReference>
<keyword evidence="4" id="KW-1185">Reference proteome</keyword>
<sequence length="122" mass="12969">MLIIGGENYFPQDAEAVAVAAHPAFAQQRAAAWPLHEDDRGVAVVVETTVRDPEVLATAVRAAGIAVAKVLPTAVSVYAVPRNKVPRTTSGKIRRRACAEQMRSGQLPPLAEWSSVRKDGAA</sequence>
<comment type="similarity">
    <text evidence="1">Belongs to the ATP-dependent AMP-binding enzyme family.</text>
</comment>
<dbReference type="PANTHER" id="PTHR22754:SF32">
    <property type="entry name" value="DISCO-INTERACTING PROTEIN 2"/>
    <property type="match status" value="1"/>
</dbReference>
<gene>
    <name evidence="3" type="ORF">OJ254_19820</name>
</gene>
<proteinExistence type="inferred from homology"/>
<protein>
    <recommendedName>
        <fullName evidence="5">AMP-binding enzyme C-terminal domain-containing protein</fullName>
    </recommendedName>
</protein>